<sequence length="310" mass="34372">MENEHVPVLLNETLEALSVKPDGVYIDGTFGRGGHSAKILEQLGTDGRLIGIDRDAAAVACAQQRFGDDPRFQMFHKGFEALAEVAAEAGKTGKVDGILLDLGVSSPQLDEDERGFSFMRDGPLDMRMDQRESMTAADWLATASQEEIRDVLRRYGEERFAGRIATAIVTQRDEQPIVTTLQLAQLVEASVPRKEKGKHPATRTFQALRIKLNRELEQVESALQQSLEVLKPGGRLVVISFHSLEDRLVKRFMRYQSTADHLPKGLPVSSEGMHAPMRLVGKPVAPGEEEINRNPRARSSRLRVAERLAA</sequence>
<dbReference type="NCBIfam" id="TIGR00006">
    <property type="entry name" value="16S rRNA (cytosine(1402)-N(4))-methyltransferase RsmH"/>
    <property type="match status" value="1"/>
</dbReference>
<feature type="binding site" evidence="7">
    <location>
        <position position="108"/>
    </location>
    <ligand>
        <name>S-adenosyl-L-methionine</name>
        <dbReference type="ChEBI" id="CHEBI:59789"/>
    </ligand>
</feature>
<comment type="caution">
    <text evidence="9">The sequence shown here is derived from an EMBL/GenBank/DDBJ whole genome shotgun (WGS) entry which is preliminary data.</text>
</comment>
<dbReference type="AlphaFoldDB" id="A0A0B0HB09"/>
<dbReference type="InterPro" id="IPR023397">
    <property type="entry name" value="SAM-dep_MeTrfase_MraW_recog"/>
</dbReference>
<dbReference type="InterPro" id="IPR029063">
    <property type="entry name" value="SAM-dependent_MTases_sf"/>
</dbReference>
<dbReference type="InterPro" id="IPR002903">
    <property type="entry name" value="RsmH"/>
</dbReference>
<evidence type="ECO:0000313" key="9">
    <source>
        <dbReference type="EMBL" id="KHF26265.1"/>
    </source>
</evidence>
<evidence type="ECO:0000313" key="10">
    <source>
        <dbReference type="Proteomes" id="UP000030856"/>
    </source>
</evidence>
<comment type="subcellular location">
    <subcellularLocation>
        <location evidence="7">Cytoplasm</location>
    </subcellularLocation>
</comment>
<organism evidence="9 10">
    <name type="scientific">Solemya velum gill symbiont</name>
    <dbReference type="NCBI Taxonomy" id="2340"/>
    <lineage>
        <taxon>Bacteria</taxon>
        <taxon>Pseudomonadati</taxon>
        <taxon>Pseudomonadota</taxon>
        <taxon>Gammaproteobacteria</taxon>
        <taxon>sulfur-oxidizing symbionts</taxon>
    </lineage>
</organism>
<dbReference type="Gene3D" id="3.40.50.150">
    <property type="entry name" value="Vaccinia Virus protein VP39"/>
    <property type="match status" value="1"/>
</dbReference>
<evidence type="ECO:0000256" key="5">
    <source>
        <dbReference type="ARBA" id="ARBA00022679"/>
    </source>
</evidence>
<dbReference type="GO" id="GO:0071424">
    <property type="term" value="F:rRNA (cytosine-N4-)-methyltransferase activity"/>
    <property type="evidence" value="ECO:0007669"/>
    <property type="project" value="UniProtKB-UniRule"/>
</dbReference>
<dbReference type="OrthoDB" id="9806637at2"/>
<dbReference type="EMBL" id="JRAA01000001">
    <property type="protein sequence ID" value="KHF26265.1"/>
    <property type="molecule type" value="Genomic_DNA"/>
</dbReference>
<gene>
    <name evidence="7" type="primary">rsmH</name>
    <name evidence="9" type="ORF">JV46_15920</name>
</gene>
<dbReference type="Gene3D" id="1.10.150.170">
    <property type="entry name" value="Putative methyltransferase TM0872, insert domain"/>
    <property type="match status" value="1"/>
</dbReference>
<comment type="catalytic activity">
    <reaction evidence="7">
        <text>cytidine(1402) in 16S rRNA + S-adenosyl-L-methionine = N(4)-methylcytidine(1402) in 16S rRNA + S-adenosyl-L-homocysteine + H(+)</text>
        <dbReference type="Rhea" id="RHEA:42928"/>
        <dbReference type="Rhea" id="RHEA-COMP:10286"/>
        <dbReference type="Rhea" id="RHEA-COMP:10287"/>
        <dbReference type="ChEBI" id="CHEBI:15378"/>
        <dbReference type="ChEBI" id="CHEBI:57856"/>
        <dbReference type="ChEBI" id="CHEBI:59789"/>
        <dbReference type="ChEBI" id="CHEBI:74506"/>
        <dbReference type="ChEBI" id="CHEBI:82748"/>
        <dbReference type="EC" id="2.1.1.199"/>
    </reaction>
</comment>
<dbReference type="PATRIC" id="fig|2340.3.peg.775"/>
<dbReference type="PANTHER" id="PTHR11265">
    <property type="entry name" value="S-ADENOSYL-METHYLTRANSFERASE MRAW"/>
    <property type="match status" value="1"/>
</dbReference>
<dbReference type="Proteomes" id="UP000030856">
    <property type="component" value="Unassembled WGS sequence"/>
</dbReference>
<evidence type="ECO:0000256" key="1">
    <source>
        <dbReference type="ARBA" id="ARBA00010396"/>
    </source>
</evidence>
<feature type="binding site" evidence="7">
    <location>
        <begin position="33"/>
        <end position="35"/>
    </location>
    <ligand>
        <name>S-adenosyl-L-methionine</name>
        <dbReference type="ChEBI" id="CHEBI:59789"/>
    </ligand>
</feature>
<protein>
    <recommendedName>
        <fullName evidence="7">Ribosomal RNA small subunit methyltransferase H</fullName>
        <ecNumber evidence="7">2.1.1.199</ecNumber>
    </recommendedName>
    <alternativeName>
        <fullName evidence="7">16S rRNA m(4)C1402 methyltransferase</fullName>
    </alternativeName>
    <alternativeName>
        <fullName evidence="7">rRNA (cytosine-N(4)-)-methyltransferase RsmH</fullName>
    </alternativeName>
</protein>
<dbReference type="HAMAP" id="MF_01007">
    <property type="entry name" value="16SrRNA_methyltr_H"/>
    <property type="match status" value="1"/>
</dbReference>
<dbReference type="GO" id="GO:0070475">
    <property type="term" value="P:rRNA base methylation"/>
    <property type="evidence" value="ECO:0007669"/>
    <property type="project" value="UniProtKB-UniRule"/>
</dbReference>
<evidence type="ECO:0000256" key="3">
    <source>
        <dbReference type="ARBA" id="ARBA00022552"/>
    </source>
</evidence>
<evidence type="ECO:0000256" key="4">
    <source>
        <dbReference type="ARBA" id="ARBA00022603"/>
    </source>
</evidence>
<dbReference type="GO" id="GO:0005737">
    <property type="term" value="C:cytoplasm"/>
    <property type="evidence" value="ECO:0007669"/>
    <property type="project" value="UniProtKB-SubCell"/>
</dbReference>
<evidence type="ECO:0000256" key="7">
    <source>
        <dbReference type="HAMAP-Rule" id="MF_01007"/>
    </source>
</evidence>
<feature type="binding site" evidence="7">
    <location>
        <position position="101"/>
    </location>
    <ligand>
        <name>S-adenosyl-L-methionine</name>
        <dbReference type="ChEBI" id="CHEBI:59789"/>
    </ligand>
</feature>
<keyword evidence="6 7" id="KW-0949">S-adenosyl-L-methionine</keyword>
<feature type="region of interest" description="Disordered" evidence="8">
    <location>
        <begin position="286"/>
        <end position="310"/>
    </location>
</feature>
<dbReference type="PIRSF" id="PIRSF004486">
    <property type="entry name" value="MraW"/>
    <property type="match status" value="1"/>
</dbReference>
<proteinExistence type="inferred from homology"/>
<dbReference type="eggNOG" id="COG0275">
    <property type="taxonomic scope" value="Bacteria"/>
</dbReference>
<dbReference type="FunFam" id="1.10.150.170:FF:000001">
    <property type="entry name" value="Ribosomal RNA small subunit methyltransferase H"/>
    <property type="match status" value="1"/>
</dbReference>
<dbReference type="GeneID" id="86991193"/>
<keyword evidence="3 7" id="KW-0698">rRNA processing</keyword>
<dbReference type="STRING" id="2340.JV46_15920"/>
<comment type="similarity">
    <text evidence="1 7">Belongs to the methyltransferase superfamily. RsmH family.</text>
</comment>
<reference evidence="9 10" key="1">
    <citation type="journal article" date="2014" name="BMC Genomics">
        <title>The genome of the intracellular bacterium of the coastal bivalve, Solemya velum: a blueprint for thriving in and out of symbiosis.</title>
        <authorList>
            <person name="Dmytrenko O."/>
            <person name="Russell S.L."/>
            <person name="Loo W.T."/>
            <person name="Fontanez K.M."/>
            <person name="Liao L."/>
            <person name="Roeselers G."/>
            <person name="Sharma R."/>
            <person name="Stewart F.J."/>
            <person name="Newton I.L."/>
            <person name="Woyke T."/>
            <person name="Wu D."/>
            <person name="Lang J.M."/>
            <person name="Eisen J.A."/>
            <person name="Cavanaugh C.M."/>
        </authorList>
    </citation>
    <scope>NUCLEOTIDE SEQUENCE [LARGE SCALE GENOMIC DNA]</scope>
    <source>
        <strain evidence="9 10">WH</strain>
    </source>
</reference>
<comment type="function">
    <text evidence="7">Specifically methylates the N4 position of cytidine in position 1402 (C1402) of 16S rRNA.</text>
</comment>
<keyword evidence="10" id="KW-1185">Reference proteome</keyword>
<feature type="binding site" evidence="7">
    <location>
        <position position="79"/>
    </location>
    <ligand>
        <name>S-adenosyl-L-methionine</name>
        <dbReference type="ChEBI" id="CHEBI:59789"/>
    </ligand>
</feature>
<accession>A0A0B0HB09</accession>
<dbReference type="SUPFAM" id="SSF81799">
    <property type="entry name" value="Putative methyltransferase TM0872, insert domain"/>
    <property type="match status" value="1"/>
</dbReference>
<dbReference type="SUPFAM" id="SSF53335">
    <property type="entry name" value="S-adenosyl-L-methionine-dependent methyltransferases"/>
    <property type="match status" value="1"/>
</dbReference>
<keyword evidence="4 7" id="KW-0489">Methyltransferase</keyword>
<evidence type="ECO:0000256" key="6">
    <source>
        <dbReference type="ARBA" id="ARBA00022691"/>
    </source>
</evidence>
<evidence type="ECO:0000256" key="2">
    <source>
        <dbReference type="ARBA" id="ARBA00022490"/>
    </source>
</evidence>
<dbReference type="Pfam" id="PF01795">
    <property type="entry name" value="Methyltransf_5"/>
    <property type="match status" value="1"/>
</dbReference>
<keyword evidence="5 7" id="KW-0808">Transferase</keyword>
<dbReference type="RefSeq" id="WP_043116008.1">
    <property type="nucleotide sequence ID" value="NZ_JRAA01000001.1"/>
</dbReference>
<dbReference type="EC" id="2.1.1.199" evidence="7"/>
<keyword evidence="2 7" id="KW-0963">Cytoplasm</keyword>
<name>A0A0B0HB09_SOVGS</name>
<evidence type="ECO:0000256" key="8">
    <source>
        <dbReference type="SAM" id="MobiDB-lite"/>
    </source>
</evidence>
<dbReference type="PANTHER" id="PTHR11265:SF0">
    <property type="entry name" value="12S RRNA N4-METHYLCYTIDINE METHYLTRANSFERASE"/>
    <property type="match status" value="1"/>
</dbReference>
<feature type="binding site" evidence="7">
    <location>
        <position position="53"/>
    </location>
    <ligand>
        <name>S-adenosyl-L-methionine</name>
        <dbReference type="ChEBI" id="CHEBI:59789"/>
    </ligand>
</feature>